<evidence type="ECO:0000256" key="11">
    <source>
        <dbReference type="ARBA" id="ARBA00023137"/>
    </source>
</evidence>
<dbReference type="CDD" id="cd10361">
    <property type="entry name" value="SH2_Fps_family"/>
    <property type="match status" value="1"/>
</dbReference>
<evidence type="ECO:0000256" key="2">
    <source>
        <dbReference type="ARBA" id="ARBA00004496"/>
    </source>
</evidence>
<keyword evidence="9 14" id="KW-0727">SH2 domain</keyword>
<feature type="binding site" evidence="15">
    <location>
        <position position="378"/>
    </location>
    <ligand>
        <name>ATP</name>
        <dbReference type="ChEBI" id="CHEBI:30616"/>
    </ligand>
</feature>
<dbReference type="InterPro" id="IPR035940">
    <property type="entry name" value="CAP_sf"/>
</dbReference>
<dbReference type="SUPFAM" id="SSF55550">
    <property type="entry name" value="SH2 domain"/>
    <property type="match status" value="1"/>
</dbReference>
<gene>
    <name evidence="20" type="ORF">KIN20_022601</name>
</gene>
<evidence type="ECO:0000256" key="8">
    <source>
        <dbReference type="ARBA" id="ARBA00022840"/>
    </source>
</evidence>
<evidence type="ECO:0000259" key="19">
    <source>
        <dbReference type="PROSITE" id="PS50011"/>
    </source>
</evidence>
<dbReference type="InterPro" id="IPR000980">
    <property type="entry name" value="SH2"/>
</dbReference>
<evidence type="ECO:0000256" key="13">
    <source>
        <dbReference type="ARBA" id="ARBA00061333"/>
    </source>
</evidence>
<dbReference type="InterPro" id="IPR000719">
    <property type="entry name" value="Prot_kinase_dom"/>
</dbReference>
<dbReference type="InterPro" id="IPR035849">
    <property type="entry name" value="Fes/Fps/Fer_SH2"/>
</dbReference>
<evidence type="ECO:0000256" key="17">
    <source>
        <dbReference type="SAM" id="MobiDB-lite"/>
    </source>
</evidence>
<evidence type="ECO:0000259" key="18">
    <source>
        <dbReference type="PROSITE" id="PS50001"/>
    </source>
</evidence>
<keyword evidence="5 16" id="KW-0808">Transferase</keyword>
<dbReference type="GO" id="GO:0005524">
    <property type="term" value="F:ATP binding"/>
    <property type="evidence" value="ECO:0007669"/>
    <property type="project" value="UniProtKB-UniRule"/>
</dbReference>
<evidence type="ECO:0000256" key="16">
    <source>
        <dbReference type="RuleBase" id="RU362096"/>
    </source>
</evidence>
<dbReference type="GO" id="GO:0005886">
    <property type="term" value="C:plasma membrane"/>
    <property type="evidence" value="ECO:0007669"/>
    <property type="project" value="UniProtKB-SubCell"/>
</dbReference>
<dbReference type="SUPFAM" id="SSF56112">
    <property type="entry name" value="Protein kinase-like (PK-like)"/>
    <property type="match status" value="1"/>
</dbReference>
<dbReference type="PROSITE" id="PS50001">
    <property type="entry name" value="SH2"/>
    <property type="match status" value="1"/>
</dbReference>
<dbReference type="InterPro" id="IPR017441">
    <property type="entry name" value="Protein_kinase_ATP_BS"/>
</dbReference>
<evidence type="ECO:0000313" key="21">
    <source>
        <dbReference type="Proteomes" id="UP001196413"/>
    </source>
</evidence>
<dbReference type="PANTHER" id="PTHR24418">
    <property type="entry name" value="TYROSINE-PROTEIN KINASE"/>
    <property type="match status" value="1"/>
</dbReference>
<keyword evidence="6 15" id="KW-0547">Nucleotide-binding</keyword>
<evidence type="ECO:0000256" key="12">
    <source>
        <dbReference type="ARBA" id="ARBA00051245"/>
    </source>
</evidence>
<dbReference type="Gene3D" id="3.30.505.10">
    <property type="entry name" value="SH2 domain"/>
    <property type="match status" value="1"/>
</dbReference>
<accession>A0AAD5MUE6</accession>
<organism evidence="20 21">
    <name type="scientific">Parelaphostrongylus tenuis</name>
    <name type="common">Meningeal worm</name>
    <dbReference type="NCBI Taxonomy" id="148309"/>
    <lineage>
        <taxon>Eukaryota</taxon>
        <taxon>Metazoa</taxon>
        <taxon>Ecdysozoa</taxon>
        <taxon>Nematoda</taxon>
        <taxon>Chromadorea</taxon>
        <taxon>Rhabditida</taxon>
        <taxon>Rhabditina</taxon>
        <taxon>Rhabditomorpha</taxon>
        <taxon>Strongyloidea</taxon>
        <taxon>Metastrongylidae</taxon>
        <taxon>Parelaphostrongylus</taxon>
    </lineage>
</organism>
<evidence type="ECO:0000256" key="7">
    <source>
        <dbReference type="ARBA" id="ARBA00022777"/>
    </source>
</evidence>
<keyword evidence="8 15" id="KW-0067">ATP-binding</keyword>
<evidence type="ECO:0000256" key="14">
    <source>
        <dbReference type="PROSITE-ProRule" id="PRU00191"/>
    </source>
</evidence>
<evidence type="ECO:0000256" key="4">
    <source>
        <dbReference type="ARBA" id="ARBA00022490"/>
    </source>
</evidence>
<dbReference type="Gene3D" id="3.30.200.20">
    <property type="entry name" value="Phosphorylase Kinase, domain 1"/>
    <property type="match status" value="1"/>
</dbReference>
<dbReference type="Gene3D" id="3.40.33.10">
    <property type="entry name" value="CAP"/>
    <property type="match status" value="1"/>
</dbReference>
<dbReference type="InterPro" id="IPR036860">
    <property type="entry name" value="SH2_dom_sf"/>
</dbReference>
<evidence type="ECO:0000256" key="1">
    <source>
        <dbReference type="ARBA" id="ARBA00004202"/>
    </source>
</evidence>
<dbReference type="FunFam" id="3.30.200.20:FF:000194">
    <property type="entry name" value="protein-tyrosine kinase 2-beta isoform X1"/>
    <property type="match status" value="1"/>
</dbReference>
<evidence type="ECO:0000256" key="15">
    <source>
        <dbReference type="PROSITE-ProRule" id="PRU10141"/>
    </source>
</evidence>
<keyword evidence="3" id="KW-1003">Cell membrane</keyword>
<dbReference type="InterPro" id="IPR050198">
    <property type="entry name" value="Non-receptor_tyrosine_kinases"/>
</dbReference>
<dbReference type="SMART" id="SM00219">
    <property type="entry name" value="TyrKc"/>
    <property type="match status" value="1"/>
</dbReference>
<dbReference type="PROSITE" id="PS50011">
    <property type="entry name" value="PROTEIN_KINASE_DOM"/>
    <property type="match status" value="1"/>
</dbReference>
<evidence type="ECO:0000256" key="9">
    <source>
        <dbReference type="ARBA" id="ARBA00022999"/>
    </source>
</evidence>
<dbReference type="PROSITE" id="PS00109">
    <property type="entry name" value="PROTEIN_KINASE_TYR"/>
    <property type="match status" value="1"/>
</dbReference>
<dbReference type="InterPro" id="IPR001245">
    <property type="entry name" value="Ser-Thr/Tyr_kinase_cat_dom"/>
</dbReference>
<reference evidence="20" key="1">
    <citation type="submission" date="2021-06" db="EMBL/GenBank/DDBJ databases">
        <title>Parelaphostrongylus tenuis whole genome reference sequence.</title>
        <authorList>
            <person name="Garwood T.J."/>
            <person name="Larsen P.A."/>
            <person name="Fountain-Jones N.M."/>
            <person name="Garbe J.R."/>
            <person name="Macchietto M.G."/>
            <person name="Kania S.A."/>
            <person name="Gerhold R.W."/>
            <person name="Richards J.E."/>
            <person name="Wolf T.M."/>
        </authorList>
    </citation>
    <scope>NUCLEOTIDE SEQUENCE</scope>
    <source>
        <strain evidence="20">MNPRO001-30</strain>
        <tissue evidence="20">Meninges</tissue>
    </source>
</reference>
<sequence>MLVVEHVELSSTPTPSPPSTLVPTTKIQECSVLRQYTRRTFINNTSIAEHFQSIRASTTIVGCSCAECDESDAAACFSHPDVQPGASVYTTGSPCENDNECTAFTPAFCESGRRVNDVRAQALKKRAEEFSRWLHFINLTSLTVVMKVDEPISPFQKKHFKNKDHGFQEAGGSPSKSNVTCASARENEEKSNIREVRDETLSTKDKGRSEHFTKDDEKMLKDFDFYHGFLPREDLASILKEIGDYLLRVTNDATNIRRDIILSVTTELKSDKPLSTPSSSGKKSKIRNLVIQRKKQKYMIEFTRVFDSLRELIEFYKRNTGRLNKFTFILTNPIKLQSWKFLHSDAEQGELLGKGAFGEVRAGTLQLKTGENVEVAIKVTKDCSDLCKAKIKEMMKEARLMRNFCHKNIVRLYGVQREQPLYILLELVSGGSLQSFLKANAGKVDVDDKIKMCLGAAEGVAYLHSKCCMHRDLAARNCLITKDKVTKMSFEKPKCAGDIQLASIYAITVQLKTSLLAAVHE</sequence>
<dbReference type="Gene3D" id="1.10.510.10">
    <property type="entry name" value="Transferase(Phosphotransferase) domain 1"/>
    <property type="match status" value="1"/>
</dbReference>
<dbReference type="AlphaFoldDB" id="A0AAD5MUE6"/>
<dbReference type="EMBL" id="JAHQIW010004555">
    <property type="protein sequence ID" value="KAJ1362888.1"/>
    <property type="molecule type" value="Genomic_DNA"/>
</dbReference>
<comment type="caution">
    <text evidence="20">The sequence shown here is derived from an EMBL/GenBank/DDBJ whole genome shotgun (WGS) entry which is preliminary data.</text>
</comment>
<evidence type="ECO:0000313" key="20">
    <source>
        <dbReference type="EMBL" id="KAJ1362888.1"/>
    </source>
</evidence>
<feature type="compositionally biased region" description="Basic and acidic residues" evidence="17">
    <location>
        <begin position="185"/>
        <end position="210"/>
    </location>
</feature>
<dbReference type="InterPro" id="IPR011009">
    <property type="entry name" value="Kinase-like_dom_sf"/>
</dbReference>
<keyword evidence="4" id="KW-0963">Cytoplasm</keyword>
<dbReference type="Proteomes" id="UP001196413">
    <property type="component" value="Unassembled WGS sequence"/>
</dbReference>
<dbReference type="GO" id="GO:0005737">
    <property type="term" value="C:cytoplasm"/>
    <property type="evidence" value="ECO:0007669"/>
    <property type="project" value="UniProtKB-SubCell"/>
</dbReference>
<dbReference type="SMART" id="SM00252">
    <property type="entry name" value="SH2"/>
    <property type="match status" value="1"/>
</dbReference>
<dbReference type="GO" id="GO:0004715">
    <property type="term" value="F:non-membrane spanning protein tyrosine kinase activity"/>
    <property type="evidence" value="ECO:0007669"/>
    <property type="project" value="UniProtKB-EC"/>
</dbReference>
<evidence type="ECO:0000256" key="3">
    <source>
        <dbReference type="ARBA" id="ARBA00022475"/>
    </source>
</evidence>
<comment type="catalytic activity">
    <reaction evidence="12 16">
        <text>L-tyrosyl-[protein] + ATP = O-phospho-L-tyrosyl-[protein] + ADP + H(+)</text>
        <dbReference type="Rhea" id="RHEA:10596"/>
        <dbReference type="Rhea" id="RHEA-COMP:10136"/>
        <dbReference type="Rhea" id="RHEA-COMP:20101"/>
        <dbReference type="ChEBI" id="CHEBI:15378"/>
        <dbReference type="ChEBI" id="CHEBI:30616"/>
        <dbReference type="ChEBI" id="CHEBI:46858"/>
        <dbReference type="ChEBI" id="CHEBI:61978"/>
        <dbReference type="ChEBI" id="CHEBI:456216"/>
        <dbReference type="EC" id="2.7.10.2"/>
    </reaction>
</comment>
<name>A0AAD5MUE6_PARTN</name>
<dbReference type="PROSITE" id="PS00107">
    <property type="entry name" value="PROTEIN_KINASE_ATP"/>
    <property type="match status" value="1"/>
</dbReference>
<keyword evidence="21" id="KW-1185">Reference proteome</keyword>
<keyword evidence="11 16" id="KW-0829">Tyrosine-protein kinase</keyword>
<evidence type="ECO:0000256" key="10">
    <source>
        <dbReference type="ARBA" id="ARBA00023136"/>
    </source>
</evidence>
<keyword evidence="10" id="KW-0472">Membrane</keyword>
<evidence type="ECO:0000256" key="6">
    <source>
        <dbReference type="ARBA" id="ARBA00022741"/>
    </source>
</evidence>
<dbReference type="Pfam" id="PF00017">
    <property type="entry name" value="SH2"/>
    <property type="match status" value="1"/>
</dbReference>
<dbReference type="EC" id="2.7.10.2" evidence="16"/>
<feature type="region of interest" description="Disordered" evidence="17">
    <location>
        <begin position="165"/>
        <end position="210"/>
    </location>
</feature>
<comment type="similarity">
    <text evidence="13">Belongs to the protein kinase superfamily. Tyr protein kinase family. Fes/fps subfamily.</text>
</comment>
<protein>
    <recommendedName>
        <fullName evidence="16">Tyrosine-protein kinase</fullName>
        <ecNumber evidence="16">2.7.10.2</ecNumber>
    </recommendedName>
</protein>
<evidence type="ECO:0000256" key="5">
    <source>
        <dbReference type="ARBA" id="ARBA00022679"/>
    </source>
</evidence>
<keyword evidence="7 16" id="KW-0418">Kinase</keyword>
<dbReference type="Pfam" id="PF07714">
    <property type="entry name" value="PK_Tyr_Ser-Thr"/>
    <property type="match status" value="1"/>
</dbReference>
<feature type="domain" description="SH2" evidence="18">
    <location>
        <begin position="225"/>
        <end position="334"/>
    </location>
</feature>
<dbReference type="InterPro" id="IPR008266">
    <property type="entry name" value="Tyr_kinase_AS"/>
</dbReference>
<dbReference type="InterPro" id="IPR020635">
    <property type="entry name" value="Tyr_kinase_cat_dom"/>
</dbReference>
<comment type="subcellular location">
    <subcellularLocation>
        <location evidence="1">Cell membrane</location>
        <topology evidence="1">Peripheral membrane protein</topology>
    </subcellularLocation>
    <subcellularLocation>
        <location evidence="2">Cytoplasm</location>
    </subcellularLocation>
</comment>
<feature type="domain" description="Protein kinase" evidence="19">
    <location>
        <begin position="346"/>
        <end position="521"/>
    </location>
</feature>
<proteinExistence type="inferred from homology"/>